<dbReference type="InterPro" id="IPR043128">
    <property type="entry name" value="Rev_trsase/Diguanyl_cyclase"/>
</dbReference>
<dbReference type="Gene3D" id="3.20.20.450">
    <property type="entry name" value="EAL domain"/>
    <property type="match status" value="1"/>
</dbReference>
<evidence type="ECO:0000256" key="1">
    <source>
        <dbReference type="SAM" id="Phobius"/>
    </source>
</evidence>
<dbReference type="PROSITE" id="PS50887">
    <property type="entry name" value="GGDEF"/>
    <property type="match status" value="1"/>
</dbReference>
<feature type="transmembrane region" description="Helical" evidence="1">
    <location>
        <begin position="25"/>
        <end position="46"/>
    </location>
</feature>
<dbReference type="InterPro" id="IPR052155">
    <property type="entry name" value="Biofilm_reg_signaling"/>
</dbReference>
<dbReference type="Pfam" id="PF00990">
    <property type="entry name" value="GGDEF"/>
    <property type="match status" value="1"/>
</dbReference>
<name>A0A6S6TAB5_9GAMM</name>
<dbReference type="Gene3D" id="3.30.70.270">
    <property type="match status" value="1"/>
</dbReference>
<gene>
    <name evidence="4" type="ORF">HELGO_WM38906</name>
</gene>
<accession>A0A6S6TAB5</accession>
<dbReference type="CDD" id="cd01949">
    <property type="entry name" value="GGDEF"/>
    <property type="match status" value="1"/>
</dbReference>
<keyword evidence="1" id="KW-1133">Transmembrane helix</keyword>
<dbReference type="SUPFAM" id="SSF141868">
    <property type="entry name" value="EAL domain-like"/>
    <property type="match status" value="1"/>
</dbReference>
<dbReference type="InterPro" id="IPR001633">
    <property type="entry name" value="EAL_dom"/>
</dbReference>
<protein>
    <submittedName>
        <fullName evidence="4">Diguanylate cyclase/phosphodiesterase (GGDEF &amp; EAL domains) with PAS/PAC sensor(S)</fullName>
    </submittedName>
</protein>
<sequence length="517" mass="58058">MNAATPYFTETQPLICKRLLRTTRVIWLAAIVVLVVSILRGVGLYVEMGAQDIHFIHQVVNSTLFAPYIPTMIYGGWIAKSRPRLGTQIILVATLTMLSVQLAMNGTQAIHVMFALPTTMVLAGFFTNNPVFKKITITVMALIACLTICELIGIKPYHPGSQGYFGIRSFIYISLMILATYILIQVVVRDFFVIQQDLTDEKQRAEFIATHDPLTGLYNRYYSEHSFDHFFVAMKKYESGFVLFMDIDNFKMINTRFGHEGGDFALKVIAKRLKAVTKNKQAIVCRIGGDEFIILLICTPEGAKIISQHILNTVAKPFDLHNESFQLTCSIGLSTADKNSTFREIYRQSDTAMHRAKYIGKNTLIEHDQAHTDKELAHAQTLASLQQALVRNEFMLHYQPQIDLKSGAVIGVEALIRWKLGDKELQPDQFIEMAEQYGLIHSISTWVIQQACQDCKQLHDQGYPQLSVAVNISALLLERNNLAETVANSLRDTGLPSQALELELTESALFRQGSTSG</sequence>
<keyword evidence="1" id="KW-0472">Membrane</keyword>
<feature type="transmembrane region" description="Helical" evidence="1">
    <location>
        <begin position="135"/>
        <end position="157"/>
    </location>
</feature>
<evidence type="ECO:0000313" key="4">
    <source>
        <dbReference type="EMBL" id="CAA6812320.1"/>
    </source>
</evidence>
<dbReference type="EMBL" id="CACVAV010000198">
    <property type="protein sequence ID" value="CAA6812320.1"/>
    <property type="molecule type" value="Genomic_DNA"/>
</dbReference>
<dbReference type="PROSITE" id="PS50883">
    <property type="entry name" value="EAL"/>
    <property type="match status" value="1"/>
</dbReference>
<organism evidence="4">
    <name type="scientific">uncultured Thiotrichaceae bacterium</name>
    <dbReference type="NCBI Taxonomy" id="298394"/>
    <lineage>
        <taxon>Bacteria</taxon>
        <taxon>Pseudomonadati</taxon>
        <taxon>Pseudomonadota</taxon>
        <taxon>Gammaproteobacteria</taxon>
        <taxon>Thiotrichales</taxon>
        <taxon>Thiotrichaceae</taxon>
        <taxon>environmental samples</taxon>
    </lineage>
</organism>
<evidence type="ECO:0000259" key="2">
    <source>
        <dbReference type="PROSITE" id="PS50883"/>
    </source>
</evidence>
<feature type="domain" description="EAL" evidence="2">
    <location>
        <begin position="378"/>
        <end position="517"/>
    </location>
</feature>
<dbReference type="Pfam" id="PF00563">
    <property type="entry name" value="EAL"/>
    <property type="match status" value="1"/>
</dbReference>
<feature type="non-terminal residue" evidence="4">
    <location>
        <position position="517"/>
    </location>
</feature>
<dbReference type="NCBIfam" id="TIGR00254">
    <property type="entry name" value="GGDEF"/>
    <property type="match status" value="1"/>
</dbReference>
<feature type="domain" description="GGDEF" evidence="3">
    <location>
        <begin position="238"/>
        <end position="369"/>
    </location>
</feature>
<feature type="transmembrane region" description="Helical" evidence="1">
    <location>
        <begin position="58"/>
        <end position="78"/>
    </location>
</feature>
<feature type="transmembrane region" description="Helical" evidence="1">
    <location>
        <begin position="169"/>
        <end position="188"/>
    </location>
</feature>
<keyword evidence="1" id="KW-0812">Transmembrane</keyword>
<dbReference type="AlphaFoldDB" id="A0A6S6TAB5"/>
<dbReference type="PANTHER" id="PTHR44757:SF2">
    <property type="entry name" value="BIOFILM ARCHITECTURE MAINTENANCE PROTEIN MBAA"/>
    <property type="match status" value="1"/>
</dbReference>
<dbReference type="SUPFAM" id="SSF55073">
    <property type="entry name" value="Nucleotide cyclase"/>
    <property type="match status" value="1"/>
</dbReference>
<reference evidence="4" key="1">
    <citation type="submission" date="2020-01" db="EMBL/GenBank/DDBJ databases">
        <authorList>
            <person name="Meier V. D."/>
            <person name="Meier V D."/>
        </authorList>
    </citation>
    <scope>NUCLEOTIDE SEQUENCE</scope>
    <source>
        <strain evidence="4">HLG_WM_MAG_08</strain>
    </source>
</reference>
<dbReference type="InterPro" id="IPR000160">
    <property type="entry name" value="GGDEF_dom"/>
</dbReference>
<dbReference type="PANTHER" id="PTHR44757">
    <property type="entry name" value="DIGUANYLATE CYCLASE DGCP"/>
    <property type="match status" value="1"/>
</dbReference>
<evidence type="ECO:0000259" key="3">
    <source>
        <dbReference type="PROSITE" id="PS50887"/>
    </source>
</evidence>
<dbReference type="InterPro" id="IPR029787">
    <property type="entry name" value="Nucleotide_cyclase"/>
</dbReference>
<dbReference type="CDD" id="cd01948">
    <property type="entry name" value="EAL"/>
    <property type="match status" value="1"/>
</dbReference>
<dbReference type="InterPro" id="IPR035919">
    <property type="entry name" value="EAL_sf"/>
</dbReference>
<dbReference type="SMART" id="SM00267">
    <property type="entry name" value="GGDEF"/>
    <property type="match status" value="1"/>
</dbReference>
<dbReference type="SMART" id="SM00052">
    <property type="entry name" value="EAL"/>
    <property type="match status" value="1"/>
</dbReference>
<proteinExistence type="predicted"/>
<feature type="transmembrane region" description="Helical" evidence="1">
    <location>
        <begin position="85"/>
        <end position="104"/>
    </location>
</feature>